<dbReference type="InterPro" id="IPR036457">
    <property type="entry name" value="PPM-type-like_dom_sf"/>
</dbReference>
<keyword evidence="1" id="KW-0378">Hydrolase</keyword>
<protein>
    <recommendedName>
        <fullName evidence="1">Protein phosphatase</fullName>
        <ecNumber evidence="1">3.1.3.16</ecNumber>
    </recommendedName>
</protein>
<comment type="catalytic activity">
    <reaction evidence="1">
        <text>O-phospho-L-threonyl-[protein] + H2O = L-threonyl-[protein] + phosphate</text>
        <dbReference type="Rhea" id="RHEA:47004"/>
        <dbReference type="Rhea" id="RHEA-COMP:11060"/>
        <dbReference type="Rhea" id="RHEA-COMP:11605"/>
        <dbReference type="ChEBI" id="CHEBI:15377"/>
        <dbReference type="ChEBI" id="CHEBI:30013"/>
        <dbReference type="ChEBI" id="CHEBI:43474"/>
        <dbReference type="ChEBI" id="CHEBI:61977"/>
        <dbReference type="EC" id="3.1.3.16"/>
    </reaction>
</comment>
<keyword evidence="1" id="KW-0464">Manganese</keyword>
<keyword evidence="1" id="KW-0479">Metal-binding</keyword>
<keyword evidence="4" id="KW-1185">Reference proteome</keyword>
<dbReference type="PANTHER" id="PTHR12320">
    <property type="entry name" value="PROTEIN PHOSPHATASE 2C"/>
    <property type="match status" value="1"/>
</dbReference>
<dbReference type="AlphaFoldDB" id="A0A6A6P7P0"/>
<dbReference type="EMBL" id="MU001674">
    <property type="protein sequence ID" value="KAF2459889.1"/>
    <property type="molecule type" value="Genomic_DNA"/>
</dbReference>
<reference evidence="3" key="1">
    <citation type="journal article" date="2020" name="Stud. Mycol.">
        <title>101 Dothideomycetes genomes: a test case for predicting lifestyles and emergence of pathogens.</title>
        <authorList>
            <person name="Haridas S."/>
            <person name="Albert R."/>
            <person name="Binder M."/>
            <person name="Bloem J."/>
            <person name="Labutti K."/>
            <person name="Salamov A."/>
            <person name="Andreopoulos B."/>
            <person name="Baker S."/>
            <person name="Barry K."/>
            <person name="Bills G."/>
            <person name="Bluhm B."/>
            <person name="Cannon C."/>
            <person name="Castanera R."/>
            <person name="Culley D."/>
            <person name="Daum C."/>
            <person name="Ezra D."/>
            <person name="Gonzalez J."/>
            <person name="Henrissat B."/>
            <person name="Kuo A."/>
            <person name="Liang C."/>
            <person name="Lipzen A."/>
            <person name="Lutzoni F."/>
            <person name="Magnuson J."/>
            <person name="Mondo S."/>
            <person name="Nolan M."/>
            <person name="Ohm R."/>
            <person name="Pangilinan J."/>
            <person name="Park H.-J."/>
            <person name="Ramirez L."/>
            <person name="Alfaro M."/>
            <person name="Sun H."/>
            <person name="Tritt A."/>
            <person name="Yoshinaga Y."/>
            <person name="Zwiers L.-H."/>
            <person name="Turgeon B."/>
            <person name="Goodwin S."/>
            <person name="Spatafora J."/>
            <person name="Crous P."/>
            <person name="Grigoriev I."/>
        </authorList>
    </citation>
    <scope>NUCLEOTIDE SEQUENCE</scope>
    <source>
        <strain evidence="3">ATCC 16933</strain>
    </source>
</reference>
<organism evidence="3 4">
    <name type="scientific">Lineolata rhizophorae</name>
    <dbReference type="NCBI Taxonomy" id="578093"/>
    <lineage>
        <taxon>Eukaryota</taxon>
        <taxon>Fungi</taxon>
        <taxon>Dikarya</taxon>
        <taxon>Ascomycota</taxon>
        <taxon>Pezizomycotina</taxon>
        <taxon>Dothideomycetes</taxon>
        <taxon>Dothideomycetes incertae sedis</taxon>
        <taxon>Lineolatales</taxon>
        <taxon>Lineolataceae</taxon>
        <taxon>Lineolata</taxon>
    </lineage>
</organism>
<gene>
    <name evidence="3" type="ORF">BDY21DRAFT_316596</name>
</gene>
<dbReference type="OrthoDB" id="60843at2759"/>
<comment type="cofactor">
    <cofactor evidence="1">
        <name>Mg(2+)</name>
        <dbReference type="ChEBI" id="CHEBI:18420"/>
    </cofactor>
</comment>
<dbReference type="PANTHER" id="PTHR12320:SF1">
    <property type="entry name" value="PROTEIN PHOSPHATASE PTC7 HOMOLOG"/>
    <property type="match status" value="1"/>
</dbReference>
<dbReference type="EC" id="3.1.3.16" evidence="1"/>
<evidence type="ECO:0000259" key="2">
    <source>
        <dbReference type="PROSITE" id="PS51746"/>
    </source>
</evidence>
<comment type="catalytic activity">
    <reaction evidence="1">
        <text>O-phospho-L-seryl-[protein] + H2O = L-seryl-[protein] + phosphate</text>
        <dbReference type="Rhea" id="RHEA:20629"/>
        <dbReference type="Rhea" id="RHEA-COMP:9863"/>
        <dbReference type="Rhea" id="RHEA-COMP:11604"/>
        <dbReference type="ChEBI" id="CHEBI:15377"/>
        <dbReference type="ChEBI" id="CHEBI:29999"/>
        <dbReference type="ChEBI" id="CHEBI:43474"/>
        <dbReference type="ChEBI" id="CHEBI:83421"/>
        <dbReference type="EC" id="3.1.3.16"/>
    </reaction>
</comment>
<keyword evidence="1" id="KW-0904">Protein phosphatase</keyword>
<dbReference type="PROSITE" id="PS51746">
    <property type="entry name" value="PPM_2"/>
    <property type="match status" value="1"/>
</dbReference>
<feature type="domain" description="PPM-type phosphatase" evidence="2">
    <location>
        <begin position="139"/>
        <end position="466"/>
    </location>
</feature>
<evidence type="ECO:0000313" key="3">
    <source>
        <dbReference type="EMBL" id="KAF2459889.1"/>
    </source>
</evidence>
<dbReference type="GO" id="GO:0046872">
    <property type="term" value="F:metal ion binding"/>
    <property type="evidence" value="ECO:0007669"/>
    <property type="project" value="UniProtKB-UniRule"/>
</dbReference>
<dbReference type="SMART" id="SM00332">
    <property type="entry name" value="PP2Cc"/>
    <property type="match status" value="1"/>
</dbReference>
<evidence type="ECO:0000313" key="4">
    <source>
        <dbReference type="Proteomes" id="UP000799766"/>
    </source>
</evidence>
<dbReference type="Gene3D" id="3.60.40.10">
    <property type="entry name" value="PPM-type phosphatase domain"/>
    <property type="match status" value="1"/>
</dbReference>
<comment type="cofactor">
    <cofactor evidence="1">
        <name>Mn(2+)</name>
        <dbReference type="ChEBI" id="CHEBI:29035"/>
    </cofactor>
</comment>
<proteinExistence type="inferred from homology"/>
<dbReference type="GO" id="GO:0004722">
    <property type="term" value="F:protein serine/threonine phosphatase activity"/>
    <property type="evidence" value="ECO:0007669"/>
    <property type="project" value="UniProtKB-EC"/>
</dbReference>
<name>A0A6A6P7P0_9PEZI</name>
<dbReference type="SUPFAM" id="SSF81606">
    <property type="entry name" value="PP2C-like"/>
    <property type="match status" value="1"/>
</dbReference>
<dbReference type="Proteomes" id="UP000799766">
    <property type="component" value="Unassembled WGS sequence"/>
</dbReference>
<dbReference type="InterPro" id="IPR039123">
    <property type="entry name" value="PPTC7"/>
</dbReference>
<evidence type="ECO:0000256" key="1">
    <source>
        <dbReference type="RuleBase" id="RU366020"/>
    </source>
</evidence>
<dbReference type="InterPro" id="IPR001932">
    <property type="entry name" value="PPM-type_phosphatase-like_dom"/>
</dbReference>
<keyword evidence="1" id="KW-0460">Magnesium</keyword>
<dbReference type="SMART" id="SM00331">
    <property type="entry name" value="PP2C_SIG"/>
    <property type="match status" value="1"/>
</dbReference>
<accession>A0A6A6P7P0</accession>
<sequence length="472" mass="49320">MRPTRAIRLTVSSLNSPAPPVPWTAARTLFTRAAAPTVGRSSTALPACRSELRASARLPPSSSSAYTSPADNAALRLRTSSFHTSARLTSSSSSATAPPRFSYRIAASYSAKGRRFNADRNVYAFNPFVRLKRTATELQRGKRDKKNRPESGQDAFFVAHVGDAGTSGGSGAGGSELNDGALAFGVADGVGGWTDQGIDPADFSHSLCDYMASGATGYPDAFPARKSGSTAPLMPKDLMQYGYDKVMRDNAVKGGGSTACVVTAQADGHFELANLGDSGLMHFSPNAVRFATSPQTHAFNTPYQLTKMPPRILAQMALFGPNQRRGGGGGYHAETPADAATSSHAVRHGDVLVLATDGVWDNLSPADALRLVSRYMGGLGGWVAADGDGGSESSRRGSAAMQEGVGGGGAATLQEMLAVAIAREAKAASLDHRRDGPFAREVQRNFPGENWHGGKADDICVVVAVVVGVEGR</sequence>
<comment type="similarity">
    <text evidence="1">Belongs to the PP2C family.</text>
</comment>